<feature type="compositionally biased region" description="Low complexity" evidence="1">
    <location>
        <begin position="449"/>
        <end position="463"/>
    </location>
</feature>
<feature type="compositionally biased region" description="Gly residues" evidence="1">
    <location>
        <begin position="9"/>
        <end position="18"/>
    </location>
</feature>
<dbReference type="PANTHER" id="PTHR22576:SF37">
    <property type="entry name" value="MUCOSA-ASSOCIATED LYMPHOID TISSUE LYMPHOMA TRANSLOCATION PROTEIN 1"/>
    <property type="match status" value="1"/>
</dbReference>
<evidence type="ECO:0000313" key="5">
    <source>
        <dbReference type="Proteomes" id="UP000316747"/>
    </source>
</evidence>
<feature type="transmembrane region" description="Helical" evidence="2">
    <location>
        <begin position="566"/>
        <end position="587"/>
    </location>
</feature>
<dbReference type="AlphaFoldDB" id="A0A543H9S1"/>
<comment type="caution">
    <text evidence="4">The sequence shown here is derived from an EMBL/GenBank/DDBJ whole genome shotgun (WGS) entry which is preliminary data.</text>
</comment>
<feature type="transmembrane region" description="Helical" evidence="2">
    <location>
        <begin position="641"/>
        <end position="662"/>
    </location>
</feature>
<keyword evidence="5" id="KW-1185">Reference proteome</keyword>
<keyword evidence="2" id="KW-0812">Transmembrane</keyword>
<dbReference type="GO" id="GO:0004197">
    <property type="term" value="F:cysteine-type endopeptidase activity"/>
    <property type="evidence" value="ECO:0007669"/>
    <property type="project" value="InterPro"/>
</dbReference>
<dbReference type="Proteomes" id="UP000316747">
    <property type="component" value="Unassembled WGS sequence"/>
</dbReference>
<evidence type="ECO:0000256" key="2">
    <source>
        <dbReference type="SAM" id="Phobius"/>
    </source>
</evidence>
<evidence type="ECO:0000259" key="3">
    <source>
        <dbReference type="Pfam" id="PF00656"/>
    </source>
</evidence>
<evidence type="ECO:0000313" key="4">
    <source>
        <dbReference type="EMBL" id="TQM55096.1"/>
    </source>
</evidence>
<feature type="region of interest" description="Disordered" evidence="1">
    <location>
        <begin position="444"/>
        <end position="463"/>
    </location>
</feature>
<dbReference type="InterPro" id="IPR011600">
    <property type="entry name" value="Pept_C14_caspase"/>
</dbReference>
<dbReference type="OrthoDB" id="491589at2"/>
<name>A0A543H9S1_9MICO</name>
<feature type="domain" description="Peptidase C14 caspase" evidence="3">
    <location>
        <begin position="29"/>
        <end position="265"/>
    </location>
</feature>
<dbReference type="RefSeq" id="WP_141847207.1">
    <property type="nucleotide sequence ID" value="NZ_VFPM01000005.1"/>
</dbReference>
<feature type="transmembrane region" description="Helical" evidence="2">
    <location>
        <begin position="729"/>
        <end position="747"/>
    </location>
</feature>
<proteinExistence type="predicted"/>
<feature type="transmembrane region" description="Helical" evidence="2">
    <location>
        <begin position="538"/>
        <end position="559"/>
    </location>
</feature>
<feature type="region of interest" description="Disordered" evidence="1">
    <location>
        <begin position="470"/>
        <end position="499"/>
    </location>
</feature>
<dbReference type="InterPro" id="IPR018247">
    <property type="entry name" value="EF_Hand_1_Ca_BS"/>
</dbReference>
<feature type="transmembrane region" description="Helical" evidence="2">
    <location>
        <begin position="699"/>
        <end position="717"/>
    </location>
</feature>
<organism evidence="4 5">
    <name type="scientific">Humibacillus xanthopallidus</name>
    <dbReference type="NCBI Taxonomy" id="412689"/>
    <lineage>
        <taxon>Bacteria</taxon>
        <taxon>Bacillati</taxon>
        <taxon>Actinomycetota</taxon>
        <taxon>Actinomycetes</taxon>
        <taxon>Micrococcales</taxon>
        <taxon>Intrasporangiaceae</taxon>
        <taxon>Humibacillus</taxon>
    </lineage>
</organism>
<dbReference type="Pfam" id="PF00656">
    <property type="entry name" value="Peptidase_C14"/>
    <property type="match status" value="1"/>
</dbReference>
<dbReference type="NCBIfam" id="NF047832">
    <property type="entry name" value="caspase_w_EACC1"/>
    <property type="match status" value="1"/>
</dbReference>
<feature type="region of interest" description="Disordered" evidence="1">
    <location>
        <begin position="1"/>
        <end position="26"/>
    </location>
</feature>
<sequence>MTAGASAGAAGGLGGPAGPAGPAGATGSRRALIIANDTYDHPSLGQLRAPQADSRALADVLGDPEVGGFDVSVVHNAASYEVQAHIDDLFADSRPDDLLLLHFSGHGLKSDAGELFIAARNTRPDRLGSTAVAADFIQRCMRSSRARSIVLFLDCCYGGAFGQGVTVRAAGPVNVMDSFPAGRLGGGRGRAVISASSAMEYAFEGTTLASDLESSPSVFTSAVVEGLRTGDADRDEDGLISLNELYDYVFDRVKEVNPRQTPGRDVEMSGELYLARSRRRRLRAAPIPDAIAAALREPDPTYRRGAVSELRDRLAHPDLAVALGALEALRVVASTDAKVVADDASSVITWAAPQVSPPVVDFGELAPDDVLEVRRELRVTGVPLAREVSVEAVPPLAAVADSGLVTVTFSPTGRSYAGSLTVSSPTGSVVVPVTASVLGAASSEKVPTGGSAVPSGGSGASVQAGAIGERPTAVPPRTEPAGAPAGMADRKTEGPGAQPRQRLRVVAGLTAIVGGLFLLASLMLPWRYGQTFADDAPGLVLTMVTPGLMAVAAGVTMFAPRVRTEVALGFLLAVSAVAGATLLGFAGELAALSTDAQDVGASLAVAGLAVLVACGVVAVVVAAWRNPVPFGRVVWRDPGSIAAVALGAITTILIAGFAAYLGSIGDTGYQAGVAYVWAVLTMIATVGAVVVRPVAVGRVLLATWAIGTLGYSLSQWVALTTRSEESHGLPVLVVADLALAVAAVLIGRRDGRSREA</sequence>
<feature type="transmembrane region" description="Helical" evidence="2">
    <location>
        <begin position="674"/>
        <end position="692"/>
    </location>
</feature>
<dbReference type="PROSITE" id="PS00018">
    <property type="entry name" value="EF_HAND_1"/>
    <property type="match status" value="1"/>
</dbReference>
<dbReference type="InterPro" id="IPR029030">
    <property type="entry name" value="Caspase-like_dom_sf"/>
</dbReference>
<dbReference type="EMBL" id="VFPM01000005">
    <property type="protein sequence ID" value="TQM55096.1"/>
    <property type="molecule type" value="Genomic_DNA"/>
</dbReference>
<accession>A0A543H9S1</accession>
<dbReference type="PANTHER" id="PTHR22576">
    <property type="entry name" value="MUCOSA ASSOCIATED LYMPHOID TISSUE LYMPHOMA TRANSLOCATION PROTEIN 1/PARACASPASE"/>
    <property type="match status" value="1"/>
</dbReference>
<dbReference type="InterPro" id="IPR052039">
    <property type="entry name" value="Caspase-related_regulators"/>
</dbReference>
<dbReference type="Gene3D" id="3.40.50.1460">
    <property type="match status" value="1"/>
</dbReference>
<reference evidence="4 5" key="1">
    <citation type="submission" date="2019-06" db="EMBL/GenBank/DDBJ databases">
        <title>Genome sequencing of plant associated microbes to promote plant fitness in Sorghum bicolor and Oryza sativa.</title>
        <authorList>
            <person name="Coleman-Derr D."/>
        </authorList>
    </citation>
    <scope>NUCLEOTIDE SEQUENCE [LARGE SCALE GENOMIC DNA]</scope>
    <source>
        <strain evidence="4 5">KV-663</strain>
    </source>
</reference>
<feature type="transmembrane region" description="Helical" evidence="2">
    <location>
        <begin position="505"/>
        <end position="526"/>
    </location>
</feature>
<protein>
    <submittedName>
        <fullName evidence="4">Caspase domain-containing protein</fullName>
    </submittedName>
</protein>
<keyword evidence="2" id="KW-0472">Membrane</keyword>
<gene>
    <name evidence="4" type="ORF">FBY41_4420</name>
</gene>
<dbReference type="GO" id="GO:0006508">
    <property type="term" value="P:proteolysis"/>
    <property type="evidence" value="ECO:0007669"/>
    <property type="project" value="InterPro"/>
</dbReference>
<feature type="transmembrane region" description="Helical" evidence="2">
    <location>
        <begin position="599"/>
        <end position="621"/>
    </location>
</feature>
<evidence type="ECO:0000256" key="1">
    <source>
        <dbReference type="SAM" id="MobiDB-lite"/>
    </source>
</evidence>
<dbReference type="SUPFAM" id="SSF52129">
    <property type="entry name" value="Caspase-like"/>
    <property type="match status" value="1"/>
</dbReference>
<keyword evidence="2" id="KW-1133">Transmembrane helix</keyword>